<evidence type="ECO:0000313" key="1">
    <source>
        <dbReference type="EMBL" id="MTV41863.1"/>
    </source>
</evidence>
<keyword evidence="2" id="KW-1185">Reference proteome</keyword>
<name>A0A6L6PRY5_9BURK</name>
<sequence length="62" mass="6756">MMIERRTRPDRVKAVAVNAGIAMAQEKGREAAAEFLADAGVPLPVIARVLSEPDKRRAADLR</sequence>
<reference evidence="1 2" key="1">
    <citation type="submission" date="2019-11" db="EMBL/GenBank/DDBJ databases">
        <title>Type strains purchased from KCTC, JCM and DSMZ.</title>
        <authorList>
            <person name="Lu H."/>
        </authorList>
    </citation>
    <scope>NUCLEOTIDE SEQUENCE [LARGE SCALE GENOMIC DNA]</scope>
    <source>
        <strain evidence="1 2">KCTC 22382</strain>
    </source>
</reference>
<comment type="caution">
    <text evidence="1">The sequence shown here is derived from an EMBL/GenBank/DDBJ whole genome shotgun (WGS) entry which is preliminary data.</text>
</comment>
<accession>A0A6L6PRY5</accession>
<dbReference type="EMBL" id="WNKY01000076">
    <property type="protein sequence ID" value="MTV41863.1"/>
    <property type="molecule type" value="Genomic_DNA"/>
</dbReference>
<organism evidence="1 2">
    <name type="scientific">Duganella radicis</name>
    <dbReference type="NCBI Taxonomy" id="551988"/>
    <lineage>
        <taxon>Bacteria</taxon>
        <taxon>Pseudomonadati</taxon>
        <taxon>Pseudomonadota</taxon>
        <taxon>Betaproteobacteria</taxon>
        <taxon>Burkholderiales</taxon>
        <taxon>Oxalobacteraceae</taxon>
        <taxon>Telluria group</taxon>
        <taxon>Duganella</taxon>
    </lineage>
</organism>
<evidence type="ECO:0000313" key="2">
    <source>
        <dbReference type="Proteomes" id="UP000475582"/>
    </source>
</evidence>
<dbReference type="AlphaFoldDB" id="A0A6L6PRY5"/>
<proteinExistence type="predicted"/>
<protein>
    <submittedName>
        <fullName evidence="1">Uncharacterized protein</fullName>
    </submittedName>
</protein>
<dbReference type="Proteomes" id="UP000475582">
    <property type="component" value="Unassembled WGS sequence"/>
</dbReference>
<gene>
    <name evidence="1" type="ORF">GM676_30390</name>
</gene>